<gene>
    <name evidence="3" type="ORF">Sya03_15060</name>
</gene>
<evidence type="ECO:0000256" key="1">
    <source>
        <dbReference type="SAM" id="Phobius"/>
    </source>
</evidence>
<sequence length="243" mass="26340">MRRRPALLPVRPAGWWFDALLLAAFAALTVALARGAFLGADVAVADWMDAHRPAPLYWVARVLNYLGQGGQVLMPVALLLTVAVGLRRRSVRPALVFAAAFALTYVTVGPLKLVFDRAAPASARPDRAELLNDLPPTEWDLSYPSGHVANALVWYAAIAILASALLRSLDRPPLSRAAYLALRAVPPAVVFCTTVYLSWHWLSDSVAGLLIGWPLARLLTRVPFDALPLPGLRDGWDRPAGLS</sequence>
<dbReference type="Gene3D" id="1.20.144.10">
    <property type="entry name" value="Phosphatidic acid phosphatase type 2/haloperoxidase"/>
    <property type="match status" value="1"/>
</dbReference>
<organism evidence="3 4">
    <name type="scientific">Spirilliplanes yamanashiensis</name>
    <dbReference type="NCBI Taxonomy" id="42233"/>
    <lineage>
        <taxon>Bacteria</taxon>
        <taxon>Bacillati</taxon>
        <taxon>Actinomycetota</taxon>
        <taxon>Actinomycetes</taxon>
        <taxon>Micromonosporales</taxon>
        <taxon>Micromonosporaceae</taxon>
        <taxon>Spirilliplanes</taxon>
    </lineage>
</organism>
<keyword evidence="1" id="KW-0812">Transmembrane</keyword>
<feature type="transmembrane region" description="Helical" evidence="1">
    <location>
        <begin position="178"/>
        <end position="199"/>
    </location>
</feature>
<protein>
    <recommendedName>
        <fullName evidence="2">Phosphatidic acid phosphatase type 2/haloperoxidase domain-containing protein</fullName>
    </recommendedName>
</protein>
<evidence type="ECO:0000313" key="4">
    <source>
        <dbReference type="Proteomes" id="UP000652013"/>
    </source>
</evidence>
<evidence type="ECO:0000259" key="2">
    <source>
        <dbReference type="SMART" id="SM00014"/>
    </source>
</evidence>
<dbReference type="Proteomes" id="UP000652013">
    <property type="component" value="Unassembled WGS sequence"/>
</dbReference>
<dbReference type="InterPro" id="IPR036938">
    <property type="entry name" value="PAP2/HPO_sf"/>
</dbReference>
<dbReference type="SMART" id="SM00014">
    <property type="entry name" value="acidPPc"/>
    <property type="match status" value="1"/>
</dbReference>
<comment type="caution">
    <text evidence="3">The sequence shown here is derived from an EMBL/GenBank/DDBJ whole genome shotgun (WGS) entry which is preliminary data.</text>
</comment>
<dbReference type="EMBL" id="BOOY01000008">
    <property type="protein sequence ID" value="GIJ02154.1"/>
    <property type="molecule type" value="Genomic_DNA"/>
</dbReference>
<keyword evidence="1" id="KW-0472">Membrane</keyword>
<accession>A0A8J3Y685</accession>
<keyword evidence="4" id="KW-1185">Reference proteome</keyword>
<proteinExistence type="predicted"/>
<dbReference type="InterPro" id="IPR000326">
    <property type="entry name" value="PAP2/HPO"/>
</dbReference>
<feature type="transmembrane region" description="Helical" evidence="1">
    <location>
        <begin position="65"/>
        <end position="86"/>
    </location>
</feature>
<feature type="domain" description="Phosphatidic acid phosphatase type 2/haloperoxidase" evidence="2">
    <location>
        <begin position="91"/>
        <end position="220"/>
    </location>
</feature>
<reference evidence="3" key="1">
    <citation type="submission" date="2021-01" db="EMBL/GenBank/DDBJ databases">
        <title>Whole genome shotgun sequence of Spirilliplanes yamanashiensis NBRC 15828.</title>
        <authorList>
            <person name="Komaki H."/>
            <person name="Tamura T."/>
        </authorList>
    </citation>
    <scope>NUCLEOTIDE SEQUENCE</scope>
    <source>
        <strain evidence="3">NBRC 15828</strain>
    </source>
</reference>
<keyword evidence="1" id="KW-1133">Transmembrane helix</keyword>
<dbReference type="SUPFAM" id="SSF48317">
    <property type="entry name" value="Acid phosphatase/Vanadium-dependent haloperoxidase"/>
    <property type="match status" value="1"/>
</dbReference>
<dbReference type="AlphaFoldDB" id="A0A8J3Y685"/>
<feature type="transmembrane region" description="Helical" evidence="1">
    <location>
        <begin position="148"/>
        <end position="166"/>
    </location>
</feature>
<feature type="transmembrane region" description="Helical" evidence="1">
    <location>
        <begin position="93"/>
        <end position="115"/>
    </location>
</feature>
<name>A0A8J3Y685_9ACTN</name>
<evidence type="ECO:0000313" key="3">
    <source>
        <dbReference type="EMBL" id="GIJ02154.1"/>
    </source>
</evidence>
<dbReference type="Pfam" id="PF01569">
    <property type="entry name" value="PAP2"/>
    <property type="match status" value="1"/>
</dbReference>